<dbReference type="InterPro" id="IPR011989">
    <property type="entry name" value="ARM-like"/>
</dbReference>
<organism evidence="1 2">
    <name type="scientific">Mesorhizobium salmacidum</name>
    <dbReference type="NCBI Taxonomy" id="3015171"/>
    <lineage>
        <taxon>Bacteria</taxon>
        <taxon>Pseudomonadati</taxon>
        <taxon>Pseudomonadota</taxon>
        <taxon>Alphaproteobacteria</taxon>
        <taxon>Hyphomicrobiales</taxon>
        <taxon>Phyllobacteriaceae</taxon>
        <taxon>Mesorhizobium</taxon>
    </lineage>
</organism>
<dbReference type="Pfam" id="PF13646">
    <property type="entry name" value="HEAT_2"/>
    <property type="match status" value="1"/>
</dbReference>
<dbReference type="Proteomes" id="UP001387293">
    <property type="component" value="Unassembled WGS sequence"/>
</dbReference>
<dbReference type="InterPro" id="IPR016024">
    <property type="entry name" value="ARM-type_fold"/>
</dbReference>
<dbReference type="EMBL" id="JAPYKS010000021">
    <property type="protein sequence ID" value="MEI9411972.1"/>
    <property type="molecule type" value="Genomic_DNA"/>
</dbReference>
<dbReference type="Gene3D" id="1.25.10.10">
    <property type="entry name" value="Leucine-rich Repeat Variant"/>
    <property type="match status" value="1"/>
</dbReference>
<accession>A0ABU8L1X9</accession>
<proteinExistence type="predicted"/>
<dbReference type="SUPFAM" id="SSF48371">
    <property type="entry name" value="ARM repeat"/>
    <property type="match status" value="1"/>
</dbReference>
<reference evidence="1 2" key="1">
    <citation type="submission" date="2022-12" db="EMBL/GenBank/DDBJ databases">
        <authorList>
            <person name="Muema E."/>
        </authorList>
    </citation>
    <scope>NUCLEOTIDE SEQUENCE [LARGE SCALE GENOMIC DNA]</scope>
    <source>
        <strain evidence="2">1326</strain>
    </source>
</reference>
<name>A0ABU8L1X9_9HYPH</name>
<protein>
    <submittedName>
        <fullName evidence="1">HEAT repeat domain-containing protein</fullName>
    </submittedName>
</protein>
<gene>
    <name evidence="1" type="ORF">O7A60_24865</name>
</gene>
<dbReference type="RefSeq" id="WP_337108419.1">
    <property type="nucleotide sequence ID" value="NZ_JAPYKS010000021.1"/>
</dbReference>
<evidence type="ECO:0000313" key="2">
    <source>
        <dbReference type="Proteomes" id="UP001387293"/>
    </source>
</evidence>
<sequence>MTVLENIVGEHAERSAALWAQRDSLALDDPPDLETVRAIDDRLEINLDGLRAAGLAAWPCVLALDEEAPGKGELFVMAWTALEFETADHVAKVVEIGRTAIDGPGGLLGALAWHEPRKIAAWARTWIDEGDSFKRLLGMSACLAHGVDPKQVLLQRLRDPDTSVRIVSLRLAAKLRRADLTAEIANALTDEDQQVRFWAAWTLNELGQSGPGLAELRRTVERDDLNAVVALRAVVKATPVKEVRSWIGTLLRLPQSAAFGVRAAGMLGDRAILPWLIEQMGDPAVAVAAGASLLELFPEARLAGDLFTNDPDAAGTHFTEYFGDRIARVPLKDGVLKWARRQGYVQ</sequence>
<keyword evidence="2" id="KW-1185">Reference proteome</keyword>
<evidence type="ECO:0000313" key="1">
    <source>
        <dbReference type="EMBL" id="MEI9411972.1"/>
    </source>
</evidence>
<comment type="caution">
    <text evidence="1">The sequence shown here is derived from an EMBL/GenBank/DDBJ whole genome shotgun (WGS) entry which is preliminary data.</text>
</comment>